<dbReference type="Gene3D" id="3.100.10.10">
    <property type="match status" value="1"/>
</dbReference>
<dbReference type="PANTHER" id="PTHR12934">
    <property type="entry name" value="50S RIBOSOMAL PROTEIN L15"/>
    <property type="match status" value="1"/>
</dbReference>
<proteinExistence type="inferred from homology"/>
<evidence type="ECO:0000313" key="8">
    <source>
        <dbReference type="EMBL" id="KKP65711.1"/>
    </source>
</evidence>
<evidence type="ECO:0000313" key="9">
    <source>
        <dbReference type="Proteomes" id="UP000033866"/>
    </source>
</evidence>
<dbReference type="InterPro" id="IPR036227">
    <property type="entry name" value="Ribosomal_uL15/eL18_sf"/>
</dbReference>
<comment type="caution">
    <text evidence="8">The sequence shown here is derived from an EMBL/GenBank/DDBJ whole genome shotgun (WGS) entry which is preliminary data.</text>
</comment>
<evidence type="ECO:0000256" key="3">
    <source>
        <dbReference type="ARBA" id="ARBA00023274"/>
    </source>
</evidence>
<dbReference type="HAMAP" id="MF_01341">
    <property type="entry name" value="Ribosomal_uL15"/>
    <property type="match status" value="1"/>
</dbReference>
<dbReference type="GO" id="GO:0019843">
    <property type="term" value="F:rRNA binding"/>
    <property type="evidence" value="ECO:0007669"/>
    <property type="project" value="UniProtKB-UniRule"/>
</dbReference>
<dbReference type="Pfam" id="PF00828">
    <property type="entry name" value="Ribosomal_L27A"/>
    <property type="match status" value="1"/>
</dbReference>
<keyword evidence="4" id="KW-0699">rRNA-binding</keyword>
<evidence type="ECO:0000259" key="7">
    <source>
        <dbReference type="Pfam" id="PF00828"/>
    </source>
</evidence>
<dbReference type="InterPro" id="IPR005749">
    <property type="entry name" value="Ribosomal_uL15_bac-type"/>
</dbReference>
<keyword evidence="3 4" id="KW-0687">Ribonucleoprotein</keyword>
<gene>
    <name evidence="4" type="primary">rplO</name>
    <name evidence="8" type="ORF">UR61_C0013G0004</name>
</gene>
<evidence type="ECO:0000256" key="4">
    <source>
        <dbReference type="HAMAP-Rule" id="MF_01341"/>
    </source>
</evidence>
<dbReference type="NCBIfam" id="TIGR01071">
    <property type="entry name" value="rplO_bact"/>
    <property type="match status" value="1"/>
</dbReference>
<evidence type="ECO:0000256" key="5">
    <source>
        <dbReference type="RuleBase" id="RU003888"/>
    </source>
</evidence>
<dbReference type="InterPro" id="IPR030878">
    <property type="entry name" value="Ribosomal_uL15"/>
</dbReference>
<feature type="compositionally biased region" description="Basic residues" evidence="6">
    <location>
        <begin position="11"/>
        <end position="20"/>
    </location>
</feature>
<name>A0A0G0BPY9_9BACT</name>
<dbReference type="InterPro" id="IPR001196">
    <property type="entry name" value="Ribosomal_uL15_CS"/>
</dbReference>
<evidence type="ECO:0000256" key="1">
    <source>
        <dbReference type="ARBA" id="ARBA00007320"/>
    </source>
</evidence>
<evidence type="ECO:0000256" key="2">
    <source>
        <dbReference type="ARBA" id="ARBA00022980"/>
    </source>
</evidence>
<dbReference type="PROSITE" id="PS00475">
    <property type="entry name" value="RIBOSOMAL_L15"/>
    <property type="match status" value="1"/>
</dbReference>
<organism evidence="8 9">
    <name type="scientific">candidate division WS6 bacterium GW2011_GWE1_34_7</name>
    <dbReference type="NCBI Taxonomy" id="1619093"/>
    <lineage>
        <taxon>Bacteria</taxon>
        <taxon>Candidatus Dojkabacteria</taxon>
    </lineage>
</organism>
<dbReference type="PANTHER" id="PTHR12934:SF11">
    <property type="entry name" value="LARGE RIBOSOMAL SUBUNIT PROTEIN UL15M"/>
    <property type="match status" value="1"/>
</dbReference>
<dbReference type="Proteomes" id="UP000033866">
    <property type="component" value="Unassembled WGS sequence"/>
</dbReference>
<dbReference type="GO" id="GO:0003735">
    <property type="term" value="F:structural constituent of ribosome"/>
    <property type="evidence" value="ECO:0007669"/>
    <property type="project" value="InterPro"/>
</dbReference>
<dbReference type="AlphaFoldDB" id="A0A0G0BPY9"/>
<comment type="subunit">
    <text evidence="4">Part of the 50S ribosomal subunit.</text>
</comment>
<dbReference type="EMBL" id="LBPV01000013">
    <property type="protein sequence ID" value="KKP65711.1"/>
    <property type="molecule type" value="Genomic_DNA"/>
</dbReference>
<keyword evidence="2 4" id="KW-0689">Ribosomal protein</keyword>
<keyword evidence="4" id="KW-0694">RNA-binding</keyword>
<comment type="function">
    <text evidence="4">Binds to the 23S rRNA.</text>
</comment>
<protein>
    <recommendedName>
        <fullName evidence="4">Large ribosomal subunit protein uL15</fullName>
    </recommendedName>
</protein>
<feature type="compositionally biased region" description="Basic and acidic residues" evidence="6">
    <location>
        <begin position="1"/>
        <end position="10"/>
    </location>
</feature>
<dbReference type="InterPro" id="IPR021131">
    <property type="entry name" value="Ribosomal_uL15/eL18"/>
</dbReference>
<accession>A0A0G0BPY9</accession>
<reference evidence="8 9" key="1">
    <citation type="journal article" date="2015" name="Nature">
        <title>rRNA introns, odd ribosomes, and small enigmatic genomes across a large radiation of phyla.</title>
        <authorList>
            <person name="Brown C.T."/>
            <person name="Hug L.A."/>
            <person name="Thomas B.C."/>
            <person name="Sharon I."/>
            <person name="Castelle C.J."/>
            <person name="Singh A."/>
            <person name="Wilkins M.J."/>
            <person name="Williams K.H."/>
            <person name="Banfield J.F."/>
        </authorList>
    </citation>
    <scope>NUCLEOTIDE SEQUENCE [LARGE SCALE GENOMIC DNA]</scope>
</reference>
<feature type="region of interest" description="Disordered" evidence="6">
    <location>
        <begin position="1"/>
        <end position="43"/>
    </location>
</feature>
<comment type="similarity">
    <text evidence="1 4 5">Belongs to the universal ribosomal protein uL15 family.</text>
</comment>
<dbReference type="GO" id="GO:0022625">
    <property type="term" value="C:cytosolic large ribosomal subunit"/>
    <property type="evidence" value="ECO:0007669"/>
    <property type="project" value="TreeGrafter"/>
</dbReference>
<sequence>MYLENIPERKNRVKKGKRIGRGYGSGVGGHTSTRGSKGQKSRAGHKSLLFFEGGNVPFFRRMPKMSGFKRTKKINATAINLDIIQENYKSGEEVSLESLKEKALIAKGTQAVKILGNGEINKKIVIKDLPASDSAKEKIQKAGGTIK</sequence>
<dbReference type="SUPFAM" id="SSF52080">
    <property type="entry name" value="Ribosomal proteins L15p and L18e"/>
    <property type="match status" value="1"/>
</dbReference>
<feature type="domain" description="Large ribosomal subunit protein uL15/eL18" evidence="7">
    <location>
        <begin position="79"/>
        <end position="146"/>
    </location>
</feature>
<dbReference type="GO" id="GO:0006412">
    <property type="term" value="P:translation"/>
    <property type="evidence" value="ECO:0007669"/>
    <property type="project" value="UniProtKB-UniRule"/>
</dbReference>
<evidence type="ECO:0000256" key="6">
    <source>
        <dbReference type="SAM" id="MobiDB-lite"/>
    </source>
</evidence>